<name>A0ABR2L2G5_9EUKA</name>
<evidence type="ECO:0000313" key="2">
    <source>
        <dbReference type="Proteomes" id="UP001470230"/>
    </source>
</evidence>
<protein>
    <submittedName>
        <fullName evidence="1">Uncharacterized protein</fullName>
    </submittedName>
</protein>
<dbReference type="Pfam" id="PF13306">
    <property type="entry name" value="LRR_5"/>
    <property type="match status" value="1"/>
</dbReference>
<keyword evidence="2" id="KW-1185">Reference proteome</keyword>
<dbReference type="EMBL" id="JAPFFF010000002">
    <property type="protein sequence ID" value="KAK8897554.1"/>
    <property type="molecule type" value="Genomic_DNA"/>
</dbReference>
<sequence length="94" mass="10656">MCSSNPINELTFNKYYSPKLLHFQSAVHYIGSSTFQDFSTIAERTIPPSNAAIFDQILMGCSSMKRINSFSSIKTICDSTFSGCFIIKKYWNSF</sequence>
<reference evidence="1 2" key="1">
    <citation type="submission" date="2024-04" db="EMBL/GenBank/DDBJ databases">
        <title>Tritrichomonas musculus Genome.</title>
        <authorList>
            <person name="Alves-Ferreira E."/>
            <person name="Grigg M."/>
            <person name="Lorenzi H."/>
            <person name="Galac M."/>
        </authorList>
    </citation>
    <scope>NUCLEOTIDE SEQUENCE [LARGE SCALE GENOMIC DNA]</scope>
    <source>
        <strain evidence="1 2">EAF2021</strain>
    </source>
</reference>
<organism evidence="1 2">
    <name type="scientific">Tritrichomonas musculus</name>
    <dbReference type="NCBI Taxonomy" id="1915356"/>
    <lineage>
        <taxon>Eukaryota</taxon>
        <taxon>Metamonada</taxon>
        <taxon>Parabasalia</taxon>
        <taxon>Tritrichomonadida</taxon>
        <taxon>Tritrichomonadidae</taxon>
        <taxon>Tritrichomonas</taxon>
    </lineage>
</organism>
<dbReference type="Proteomes" id="UP001470230">
    <property type="component" value="Unassembled WGS sequence"/>
</dbReference>
<proteinExistence type="predicted"/>
<dbReference type="InterPro" id="IPR032675">
    <property type="entry name" value="LRR_dom_sf"/>
</dbReference>
<dbReference type="Gene3D" id="3.80.10.10">
    <property type="entry name" value="Ribonuclease Inhibitor"/>
    <property type="match status" value="1"/>
</dbReference>
<comment type="caution">
    <text evidence="1">The sequence shown here is derived from an EMBL/GenBank/DDBJ whole genome shotgun (WGS) entry which is preliminary data.</text>
</comment>
<evidence type="ECO:0000313" key="1">
    <source>
        <dbReference type="EMBL" id="KAK8897554.1"/>
    </source>
</evidence>
<accession>A0ABR2L2G5</accession>
<gene>
    <name evidence="1" type="ORF">M9Y10_015512</name>
</gene>
<dbReference type="InterPro" id="IPR026906">
    <property type="entry name" value="LRR_5"/>
</dbReference>